<dbReference type="AlphaFoldDB" id="A0ABD3I5Q7"/>
<dbReference type="InterPro" id="IPR001858">
    <property type="entry name" value="Phosphatidylethanolamine-bd_CS"/>
</dbReference>
<comment type="similarity">
    <text evidence="1">Belongs to the phosphatidylethanolamine-binding protein family.</text>
</comment>
<dbReference type="InterPro" id="IPR036610">
    <property type="entry name" value="PEBP-like_sf"/>
</dbReference>
<name>A0ABD3I5Q7_9MARC</name>
<dbReference type="Proteomes" id="UP001633002">
    <property type="component" value="Unassembled WGS sequence"/>
</dbReference>
<protein>
    <submittedName>
        <fullName evidence="2">Uncharacterized protein</fullName>
    </submittedName>
</protein>
<evidence type="ECO:0000256" key="1">
    <source>
        <dbReference type="ARBA" id="ARBA00007091"/>
    </source>
</evidence>
<dbReference type="PROSITE" id="PS01220">
    <property type="entry name" value="PBP"/>
    <property type="match status" value="1"/>
</dbReference>
<dbReference type="PANTHER" id="PTHR11362">
    <property type="entry name" value="PHOSPHATIDYLETHANOLAMINE-BINDING PROTEIN"/>
    <property type="match status" value="1"/>
</dbReference>
<evidence type="ECO:0000313" key="3">
    <source>
        <dbReference type="Proteomes" id="UP001633002"/>
    </source>
</evidence>
<accession>A0ABD3I5Q7</accession>
<comment type="caution">
    <text evidence="2">The sequence shown here is derived from an EMBL/GenBank/DDBJ whole genome shotgun (WGS) entry which is preliminary data.</text>
</comment>
<dbReference type="EMBL" id="JBJQOH010000002">
    <property type="protein sequence ID" value="KAL3697662.1"/>
    <property type="molecule type" value="Genomic_DNA"/>
</dbReference>
<organism evidence="2 3">
    <name type="scientific">Riccia sorocarpa</name>
    <dbReference type="NCBI Taxonomy" id="122646"/>
    <lineage>
        <taxon>Eukaryota</taxon>
        <taxon>Viridiplantae</taxon>
        <taxon>Streptophyta</taxon>
        <taxon>Embryophyta</taxon>
        <taxon>Marchantiophyta</taxon>
        <taxon>Marchantiopsida</taxon>
        <taxon>Marchantiidae</taxon>
        <taxon>Marchantiales</taxon>
        <taxon>Ricciaceae</taxon>
        <taxon>Riccia</taxon>
    </lineage>
</organism>
<keyword evidence="3" id="KW-1185">Reference proteome</keyword>
<dbReference type="CDD" id="cd00866">
    <property type="entry name" value="PEBP_euk"/>
    <property type="match status" value="1"/>
</dbReference>
<sequence length="284" mass="31828">MRVERTQTRTRTRSSRKFELELHGFPVVNNPISFPCASWAGAARAAVVKQKAAKVSVKFGRPKFWKKERRTDSASYYRTSLGIQIKRAVIDKQFLTKSPTITGRKRRRDTAMARSSDPLVVGRIVGDVLEEFVPCVELTVKYAARQISNGCEMKPSAVTEAPLVQIVDRNDPSAIFTLIMTDPDAPSPSEPSHKEYLHWLITDIPSGGDASAGRCIVPYESPKPPIGIHRYVFSVFRQQHPLPLNQPSTRKKFCTRLVAQQFGLGKAVAAVYFNSQKETGARRR</sequence>
<dbReference type="Pfam" id="PF01161">
    <property type="entry name" value="PBP"/>
    <property type="match status" value="1"/>
</dbReference>
<reference evidence="2 3" key="1">
    <citation type="submission" date="2024-09" db="EMBL/GenBank/DDBJ databases">
        <title>Chromosome-scale assembly of Riccia sorocarpa.</title>
        <authorList>
            <person name="Paukszto L."/>
        </authorList>
    </citation>
    <scope>NUCLEOTIDE SEQUENCE [LARGE SCALE GENOMIC DNA]</scope>
    <source>
        <strain evidence="2">LP-2024</strain>
        <tissue evidence="2">Aerial parts of the thallus</tissue>
    </source>
</reference>
<proteinExistence type="inferred from homology"/>
<dbReference type="InterPro" id="IPR008914">
    <property type="entry name" value="PEBP"/>
</dbReference>
<dbReference type="Gene3D" id="3.90.280.10">
    <property type="entry name" value="PEBP-like"/>
    <property type="match status" value="1"/>
</dbReference>
<dbReference type="SUPFAM" id="SSF49777">
    <property type="entry name" value="PEBP-like"/>
    <property type="match status" value="1"/>
</dbReference>
<dbReference type="InterPro" id="IPR035810">
    <property type="entry name" value="PEBP_euk"/>
</dbReference>
<gene>
    <name evidence="2" type="ORF">R1sor_011738</name>
</gene>
<evidence type="ECO:0000313" key="2">
    <source>
        <dbReference type="EMBL" id="KAL3697662.1"/>
    </source>
</evidence>
<dbReference type="PANTHER" id="PTHR11362:SF82">
    <property type="entry name" value="PHOSPHATIDYLETHANOLAMINE-BINDING PROTEIN 4"/>
    <property type="match status" value="1"/>
</dbReference>